<reference evidence="1 2" key="1">
    <citation type="submission" date="2017-11" db="EMBL/GenBank/DDBJ databases">
        <title>De-novo sequencing of pomegranate (Punica granatum L.) genome.</title>
        <authorList>
            <person name="Akparov Z."/>
            <person name="Amiraslanov A."/>
            <person name="Hajiyeva S."/>
            <person name="Abbasov M."/>
            <person name="Kaur K."/>
            <person name="Hamwieh A."/>
            <person name="Solovyev V."/>
            <person name="Salamov A."/>
            <person name="Braich B."/>
            <person name="Kosarev P."/>
            <person name="Mahmoud A."/>
            <person name="Hajiyev E."/>
            <person name="Babayeva S."/>
            <person name="Izzatullayeva V."/>
            <person name="Mammadov A."/>
            <person name="Mammadov A."/>
            <person name="Sharifova S."/>
            <person name="Ojaghi J."/>
            <person name="Eynullazada K."/>
            <person name="Bayramov B."/>
            <person name="Abdulazimova A."/>
            <person name="Shahmuradov I."/>
        </authorList>
    </citation>
    <scope>NUCLEOTIDE SEQUENCE [LARGE SCALE GENOMIC DNA]</scope>
    <source>
        <strain evidence="2">cv. AG2017</strain>
        <tissue evidence="1">Leaf</tissue>
    </source>
</reference>
<evidence type="ECO:0000313" key="1">
    <source>
        <dbReference type="EMBL" id="PKI52829.1"/>
    </source>
</evidence>
<dbReference type="Proteomes" id="UP000233551">
    <property type="component" value="Unassembled WGS sequence"/>
</dbReference>
<organism evidence="1 2">
    <name type="scientific">Punica granatum</name>
    <name type="common">Pomegranate</name>
    <dbReference type="NCBI Taxonomy" id="22663"/>
    <lineage>
        <taxon>Eukaryota</taxon>
        <taxon>Viridiplantae</taxon>
        <taxon>Streptophyta</taxon>
        <taxon>Embryophyta</taxon>
        <taxon>Tracheophyta</taxon>
        <taxon>Spermatophyta</taxon>
        <taxon>Magnoliopsida</taxon>
        <taxon>eudicotyledons</taxon>
        <taxon>Gunneridae</taxon>
        <taxon>Pentapetalae</taxon>
        <taxon>rosids</taxon>
        <taxon>malvids</taxon>
        <taxon>Myrtales</taxon>
        <taxon>Lythraceae</taxon>
        <taxon>Punica</taxon>
    </lineage>
</organism>
<proteinExistence type="predicted"/>
<sequence length="99" mass="10947">MAFDSGRIIGPKEAAVLCPELFNAKSKLYPSFGNERNGEFLSSPTRGAVGEITRSRYATQTAAVGLLHYTTDAEAREQNRARPIRLSRPIKEPWGHCGR</sequence>
<gene>
    <name evidence="1" type="ORF">CRG98_026777</name>
</gene>
<evidence type="ECO:0000313" key="2">
    <source>
        <dbReference type="Proteomes" id="UP000233551"/>
    </source>
</evidence>
<protein>
    <submittedName>
        <fullName evidence="1">Uncharacterized protein</fullName>
    </submittedName>
</protein>
<accession>A0A2I0J9C1</accession>
<dbReference type="AlphaFoldDB" id="A0A2I0J9C1"/>
<keyword evidence="2" id="KW-1185">Reference proteome</keyword>
<name>A0A2I0J9C1_PUNGR</name>
<dbReference type="EMBL" id="PGOL01001893">
    <property type="protein sequence ID" value="PKI52829.1"/>
    <property type="molecule type" value="Genomic_DNA"/>
</dbReference>
<comment type="caution">
    <text evidence="1">The sequence shown here is derived from an EMBL/GenBank/DDBJ whole genome shotgun (WGS) entry which is preliminary data.</text>
</comment>